<dbReference type="InterPro" id="IPR010982">
    <property type="entry name" value="Lambda_DNA-bd_dom_sf"/>
</dbReference>
<proteinExistence type="predicted"/>
<dbReference type="Gene3D" id="1.10.260.40">
    <property type="entry name" value="lambda repressor-like DNA-binding domains"/>
    <property type="match status" value="1"/>
</dbReference>
<dbReference type="OrthoDB" id="7679110at2"/>
<dbReference type="GO" id="GO:0003677">
    <property type="term" value="F:DNA binding"/>
    <property type="evidence" value="ECO:0007669"/>
    <property type="project" value="InterPro"/>
</dbReference>
<organism evidence="1 2">
    <name type="scientific">Thalassovita litoralis</name>
    <dbReference type="NCBI Taxonomy" id="1010611"/>
    <lineage>
        <taxon>Bacteria</taxon>
        <taxon>Pseudomonadati</taxon>
        <taxon>Pseudomonadota</taxon>
        <taxon>Alphaproteobacteria</taxon>
        <taxon>Rhodobacterales</taxon>
        <taxon>Roseobacteraceae</taxon>
        <taxon>Thalassovita</taxon>
    </lineage>
</organism>
<evidence type="ECO:0000313" key="1">
    <source>
        <dbReference type="EMBL" id="SMO78976.1"/>
    </source>
</evidence>
<reference evidence="1 2" key="1">
    <citation type="submission" date="2017-05" db="EMBL/GenBank/DDBJ databases">
        <authorList>
            <person name="Varghese N."/>
            <person name="Submissions S."/>
        </authorList>
    </citation>
    <scope>NUCLEOTIDE SEQUENCE [LARGE SCALE GENOMIC DNA]</scope>
    <source>
        <strain evidence="1 2">DSM 29506</strain>
    </source>
</reference>
<protein>
    <submittedName>
        <fullName evidence="1">Uncharacterized protein</fullName>
    </submittedName>
</protein>
<evidence type="ECO:0000313" key="2">
    <source>
        <dbReference type="Proteomes" id="UP000316030"/>
    </source>
</evidence>
<accession>A0A521E4V9</accession>
<keyword evidence="2" id="KW-1185">Reference proteome</keyword>
<sequence length="110" mass="11760">MTTFKAAIDICGLAHKQAADYFGVSQATIKTWSSGKTPPPIYAWHMLASLLEQIMTVADRTSANLELSVMNRAEISVVKANDSSDELPGSAGDAASAMAIMMAIQANRKR</sequence>
<dbReference type="AlphaFoldDB" id="A0A521E4V9"/>
<name>A0A521E4V9_9RHOB</name>
<dbReference type="RefSeq" id="WP_142493712.1">
    <property type="nucleotide sequence ID" value="NZ_FXTO01000014.1"/>
</dbReference>
<dbReference type="EMBL" id="FXTO01000014">
    <property type="protein sequence ID" value="SMO78976.1"/>
    <property type="molecule type" value="Genomic_DNA"/>
</dbReference>
<dbReference type="Proteomes" id="UP000316030">
    <property type="component" value="Unassembled WGS sequence"/>
</dbReference>
<gene>
    <name evidence="1" type="ORF">SAMN06265173_11485</name>
</gene>
<dbReference type="SUPFAM" id="SSF47413">
    <property type="entry name" value="lambda repressor-like DNA-binding domains"/>
    <property type="match status" value="1"/>
</dbReference>